<dbReference type="GO" id="GO:0019288">
    <property type="term" value="P:isopentenyl diphosphate biosynthetic process, methylerythritol 4-phosphate pathway"/>
    <property type="evidence" value="ECO:0007669"/>
    <property type="project" value="InterPro"/>
</dbReference>
<dbReference type="KEGG" id="ehx:EMIHUDRAFT_112566"/>
<sequence>MSALAALVAAAVGWQVGSPRCAGAAPRSPPPALAADGVTKLDKVRPGELDKRAERRRIMSQDKYKRGNAPFERSTHTAVAEKMSQAFASDLVQQMKEGTTRELVKGEGSRAITFQLAQEYGFCWGVERSIELAWAARDAYPDRPMHITNELIHNPGVNGLLKARRRPGAGGIGRGCRVDMDINFIEQTEEGKRFGDIEDGDVVILPAFGGPRSRPGGPAAPPSLTSRGRSVGASLEEMQMLDQRGVTVVDTTCPWVWTTVDKHAQKQMTSVPRARRVIHGKWAHEESVATASMAQHYIIIKDLEEAREIAAYIMGEEGALTDEELLDKYKNAVSEGFDPKKHLKKIGVANQTTMYKKENAGGGGLAFRYFPNGAIGKLLEKAMIQAYGPEHAAENFAAFDTICDATQVRQDAITEMSDPESAAALDFVLVVGGWDSSNTAHLLEIPIAAGMTGYHINEASCIAADGTITHRTVEGEVVTTTDFLPLDRPARIGVTSGASTPDSVVQECLEQLVLLKSLSGEE</sequence>
<evidence type="ECO:0000256" key="7">
    <source>
        <dbReference type="ARBA" id="ARBA00046313"/>
    </source>
</evidence>
<comment type="cofactor">
    <cofactor evidence="1">
        <name>[4Fe-4S] cluster</name>
        <dbReference type="ChEBI" id="CHEBI:49883"/>
    </cofactor>
</comment>
<organism evidence="13 14">
    <name type="scientific">Emiliania huxleyi (strain CCMP1516)</name>
    <dbReference type="NCBI Taxonomy" id="280463"/>
    <lineage>
        <taxon>Eukaryota</taxon>
        <taxon>Haptista</taxon>
        <taxon>Haptophyta</taxon>
        <taxon>Prymnesiophyceae</taxon>
        <taxon>Isochrysidales</taxon>
        <taxon>Noelaerhabdaceae</taxon>
        <taxon>Emiliania</taxon>
    </lineage>
</organism>
<dbReference type="InterPro" id="IPR003451">
    <property type="entry name" value="LytB/IspH"/>
</dbReference>
<keyword evidence="5" id="KW-0408">Iron</keyword>
<evidence type="ECO:0000256" key="2">
    <source>
        <dbReference type="ARBA" id="ARBA00022485"/>
    </source>
</evidence>
<keyword evidence="4" id="KW-0560">Oxidoreductase</keyword>
<dbReference type="STRING" id="2903.R1EYP7"/>
<keyword evidence="3" id="KW-0479">Metal-binding</keyword>
<evidence type="ECO:0000256" key="1">
    <source>
        <dbReference type="ARBA" id="ARBA00001966"/>
    </source>
</evidence>
<evidence type="ECO:0000256" key="12">
    <source>
        <dbReference type="SAM" id="SignalP"/>
    </source>
</evidence>
<evidence type="ECO:0000256" key="9">
    <source>
        <dbReference type="ARBA" id="ARBA00046335"/>
    </source>
</evidence>
<dbReference type="Gene3D" id="3.40.50.11270">
    <property type="match status" value="1"/>
</dbReference>
<reference evidence="14" key="1">
    <citation type="journal article" date="2013" name="Nature">
        <title>Pan genome of the phytoplankton Emiliania underpins its global distribution.</title>
        <authorList>
            <person name="Read B.A."/>
            <person name="Kegel J."/>
            <person name="Klute M.J."/>
            <person name="Kuo A."/>
            <person name="Lefebvre S.C."/>
            <person name="Maumus F."/>
            <person name="Mayer C."/>
            <person name="Miller J."/>
            <person name="Monier A."/>
            <person name="Salamov A."/>
            <person name="Young J."/>
            <person name="Aguilar M."/>
            <person name="Claverie J.M."/>
            <person name="Frickenhaus S."/>
            <person name="Gonzalez K."/>
            <person name="Herman E.K."/>
            <person name="Lin Y.C."/>
            <person name="Napier J."/>
            <person name="Ogata H."/>
            <person name="Sarno A.F."/>
            <person name="Shmutz J."/>
            <person name="Schroeder D."/>
            <person name="de Vargas C."/>
            <person name="Verret F."/>
            <person name="von Dassow P."/>
            <person name="Valentin K."/>
            <person name="Van de Peer Y."/>
            <person name="Wheeler G."/>
            <person name="Dacks J.B."/>
            <person name="Delwiche C.F."/>
            <person name="Dyhrman S.T."/>
            <person name="Glockner G."/>
            <person name="John U."/>
            <person name="Richards T."/>
            <person name="Worden A.Z."/>
            <person name="Zhang X."/>
            <person name="Grigoriev I.V."/>
            <person name="Allen A.E."/>
            <person name="Bidle K."/>
            <person name="Borodovsky M."/>
            <person name="Bowler C."/>
            <person name="Brownlee C."/>
            <person name="Cock J.M."/>
            <person name="Elias M."/>
            <person name="Gladyshev V.N."/>
            <person name="Groth M."/>
            <person name="Guda C."/>
            <person name="Hadaegh A."/>
            <person name="Iglesias-Rodriguez M.D."/>
            <person name="Jenkins J."/>
            <person name="Jones B.M."/>
            <person name="Lawson T."/>
            <person name="Leese F."/>
            <person name="Lindquist E."/>
            <person name="Lobanov A."/>
            <person name="Lomsadze A."/>
            <person name="Malik S.B."/>
            <person name="Marsh M.E."/>
            <person name="Mackinder L."/>
            <person name="Mock T."/>
            <person name="Mueller-Roeber B."/>
            <person name="Pagarete A."/>
            <person name="Parker M."/>
            <person name="Probert I."/>
            <person name="Quesneville H."/>
            <person name="Raines C."/>
            <person name="Rensing S.A."/>
            <person name="Riano-Pachon D.M."/>
            <person name="Richier S."/>
            <person name="Rokitta S."/>
            <person name="Shiraiwa Y."/>
            <person name="Soanes D.M."/>
            <person name="van der Giezen M."/>
            <person name="Wahlund T.M."/>
            <person name="Williams B."/>
            <person name="Wilson W."/>
            <person name="Wolfe G."/>
            <person name="Wurch L.L."/>
        </authorList>
    </citation>
    <scope>NUCLEOTIDE SEQUENCE</scope>
</reference>
<protein>
    <recommendedName>
        <fullName evidence="10">4-hydroxy-3-methylbut-2-enyl diphosphate reductase</fullName>
        <ecNumber evidence="10">1.17.7.4</ecNumber>
    </recommendedName>
</protein>
<keyword evidence="14" id="KW-1185">Reference proteome</keyword>
<dbReference type="Pfam" id="PF02401">
    <property type="entry name" value="LYTB"/>
    <property type="match status" value="2"/>
</dbReference>
<evidence type="ECO:0000256" key="10">
    <source>
        <dbReference type="ARBA" id="ARBA00047177"/>
    </source>
</evidence>
<dbReference type="GO" id="GO:0046872">
    <property type="term" value="F:metal ion binding"/>
    <property type="evidence" value="ECO:0007669"/>
    <property type="project" value="UniProtKB-KW"/>
</dbReference>
<comment type="pathway">
    <text evidence="8">Isoprenoid biosynthesis; dimethylallyl diphosphate biosynthesis; dimethylallyl diphosphate from (2E)-4-hydroxy-3-methylbutenyl diphosphate: step 1/1.</text>
</comment>
<accession>A0A0D3K7K5</accession>
<dbReference type="EC" id="1.17.7.4" evidence="10"/>
<dbReference type="GO" id="GO:0051539">
    <property type="term" value="F:4 iron, 4 sulfur cluster binding"/>
    <property type="evidence" value="ECO:0007669"/>
    <property type="project" value="UniProtKB-KW"/>
</dbReference>
<dbReference type="EnsemblProtists" id="EOD31740">
    <property type="protein sequence ID" value="EOD31740"/>
    <property type="gene ID" value="EMIHUDRAFT_112566"/>
</dbReference>
<evidence type="ECO:0000256" key="5">
    <source>
        <dbReference type="ARBA" id="ARBA00023004"/>
    </source>
</evidence>
<feature type="chain" id="PRO_5044288207" description="4-hydroxy-3-methylbut-2-enyl diphosphate reductase" evidence="12">
    <location>
        <begin position="20"/>
        <end position="522"/>
    </location>
</feature>
<dbReference type="HOGENOM" id="CLU_027486_4_0_1"/>
<dbReference type="PaxDb" id="2903-EOD31740"/>
<dbReference type="eggNOG" id="ENOG502QPIQ">
    <property type="taxonomic scope" value="Eukaryota"/>
</dbReference>
<evidence type="ECO:0000256" key="6">
    <source>
        <dbReference type="ARBA" id="ARBA00023014"/>
    </source>
</evidence>
<evidence type="ECO:0000313" key="14">
    <source>
        <dbReference type="Proteomes" id="UP000013827"/>
    </source>
</evidence>
<comment type="pathway">
    <text evidence="7">Isoprenoid biosynthesis; isopentenyl diphosphate biosynthesis via DXP pathway; isopentenyl diphosphate from 1-deoxy-D-xylulose 5-phosphate: step 6/6.</text>
</comment>
<dbReference type="Proteomes" id="UP000013827">
    <property type="component" value="Unassembled WGS sequence"/>
</dbReference>
<dbReference type="OMA" id="DRIWLTN"/>
<dbReference type="GO" id="GO:0051745">
    <property type="term" value="F:4-hydroxy-3-methylbut-2-enyl diphosphate reductase activity"/>
    <property type="evidence" value="ECO:0007669"/>
    <property type="project" value="UniProtKB-EC"/>
</dbReference>
<evidence type="ECO:0000256" key="8">
    <source>
        <dbReference type="ARBA" id="ARBA00046314"/>
    </source>
</evidence>
<comment type="similarity">
    <text evidence="9">Belongs to the IspH family.</text>
</comment>
<keyword evidence="6" id="KW-0411">Iron-sulfur</keyword>
<dbReference type="RefSeq" id="XP_005784169.1">
    <property type="nucleotide sequence ID" value="XM_005784112.1"/>
</dbReference>
<feature type="signal peptide" evidence="12">
    <location>
        <begin position="1"/>
        <end position="19"/>
    </location>
</feature>
<evidence type="ECO:0000256" key="3">
    <source>
        <dbReference type="ARBA" id="ARBA00022723"/>
    </source>
</evidence>
<dbReference type="AlphaFoldDB" id="A0A0D3K7K5"/>
<feature type="region of interest" description="Disordered" evidence="11">
    <location>
        <begin position="208"/>
        <end position="228"/>
    </location>
</feature>
<keyword evidence="2" id="KW-0004">4Fe-4S</keyword>
<evidence type="ECO:0000256" key="11">
    <source>
        <dbReference type="SAM" id="MobiDB-lite"/>
    </source>
</evidence>
<dbReference type="GO" id="GO:0050992">
    <property type="term" value="P:dimethylallyl diphosphate biosynthetic process"/>
    <property type="evidence" value="ECO:0007669"/>
    <property type="project" value="InterPro"/>
</dbReference>
<evidence type="ECO:0000256" key="4">
    <source>
        <dbReference type="ARBA" id="ARBA00023002"/>
    </source>
</evidence>
<dbReference type="PANTHER" id="PTHR31619:SF5">
    <property type="entry name" value="4-HYDROXY-3-METHYLBUT-2-ENYL DIPHOSPHATE REDUCTASE, CHLOROPLASTIC"/>
    <property type="match status" value="1"/>
</dbReference>
<proteinExistence type="inferred from homology"/>
<dbReference type="Gene3D" id="3.40.1010.20">
    <property type="entry name" value="4-hydroxy-3-methylbut-2-enyl diphosphate reductase, catalytic domain"/>
    <property type="match status" value="2"/>
</dbReference>
<reference evidence="13" key="2">
    <citation type="submission" date="2024-10" db="UniProtKB">
        <authorList>
            <consortium name="EnsemblProtists"/>
        </authorList>
    </citation>
    <scope>IDENTIFICATION</scope>
</reference>
<dbReference type="GeneID" id="17277012"/>
<keyword evidence="12" id="KW-0732">Signal</keyword>
<dbReference type="PANTHER" id="PTHR31619">
    <property type="entry name" value="4-HYDROXY-3-METHYLBUT-2-ENYL DIPHOSPHATE REDUCTASE, CHLOROPLASTIC"/>
    <property type="match status" value="1"/>
</dbReference>
<name>A0A0D3K7K5_EMIH1</name>
<evidence type="ECO:0000313" key="13">
    <source>
        <dbReference type="EnsemblProtists" id="EOD31740"/>
    </source>
</evidence>